<protein>
    <recommendedName>
        <fullName evidence="4">HMG box domain-containing protein</fullName>
    </recommendedName>
</protein>
<dbReference type="Pfam" id="PF09011">
    <property type="entry name" value="HMG_box_2"/>
    <property type="match status" value="1"/>
</dbReference>
<dbReference type="InterPro" id="IPR036910">
    <property type="entry name" value="HMG_box_dom_sf"/>
</dbReference>
<feature type="region of interest" description="Disordered" evidence="3">
    <location>
        <begin position="141"/>
        <end position="208"/>
    </location>
</feature>
<evidence type="ECO:0000313" key="5">
    <source>
        <dbReference type="EMBL" id="CAE0674155.1"/>
    </source>
</evidence>
<organism evidence="5">
    <name type="scientific">Lotharella globosa</name>
    <dbReference type="NCBI Taxonomy" id="91324"/>
    <lineage>
        <taxon>Eukaryota</taxon>
        <taxon>Sar</taxon>
        <taxon>Rhizaria</taxon>
        <taxon>Cercozoa</taxon>
        <taxon>Chlorarachniophyceae</taxon>
        <taxon>Lotharella</taxon>
    </lineage>
</organism>
<dbReference type="PANTHER" id="PTHR48112:SF15">
    <property type="entry name" value="HMG BOX DOMAIN-CONTAINING PROTEIN"/>
    <property type="match status" value="1"/>
</dbReference>
<dbReference type="PROSITE" id="PS50118">
    <property type="entry name" value="HMG_BOX_2"/>
    <property type="match status" value="1"/>
</dbReference>
<sequence>MCIGTSFHDDILKARVVHHDSATRALILTSKPEPKKRPRKRREIKNTKPQKPKRAKNAYNYFQLAEKKRMNRGSGEKTPHNESSAISIGQRWRNLPVDEKQKYQKMADEDKIRYEREYDEYLRGVAQEMKANNLSAVCGKKRAPEVPVASTSSSKKPKTEETSSPSLSPDSFFAPPSPTLTANSDSPSESETAILVPGSPSLSMDSEPEDLKLAFEPAPKLDTLDFSMDALDSVDPFALGGTDILPSIFDSALDASLLGAW</sequence>
<dbReference type="SMART" id="SM00398">
    <property type="entry name" value="HMG"/>
    <property type="match status" value="1"/>
</dbReference>
<feature type="DNA-binding region" description="HMG box" evidence="2">
    <location>
        <begin position="52"/>
        <end position="122"/>
    </location>
</feature>
<evidence type="ECO:0000256" key="3">
    <source>
        <dbReference type="SAM" id="MobiDB-lite"/>
    </source>
</evidence>
<keyword evidence="2" id="KW-0539">Nucleus</keyword>
<dbReference type="SUPFAM" id="SSF47095">
    <property type="entry name" value="HMG-box"/>
    <property type="match status" value="1"/>
</dbReference>
<accession>A0A7S3Z7F3</accession>
<dbReference type="Gene3D" id="1.10.30.10">
    <property type="entry name" value="High mobility group box domain"/>
    <property type="match status" value="1"/>
</dbReference>
<evidence type="ECO:0000259" key="4">
    <source>
        <dbReference type="PROSITE" id="PS50118"/>
    </source>
</evidence>
<dbReference type="InterPro" id="IPR009071">
    <property type="entry name" value="HMG_box_dom"/>
</dbReference>
<dbReference type="EMBL" id="HBIV01036280">
    <property type="protein sequence ID" value="CAE0674155.1"/>
    <property type="molecule type" value="Transcribed_RNA"/>
</dbReference>
<gene>
    <name evidence="5" type="ORF">LGLO00237_LOCUS25929</name>
</gene>
<feature type="domain" description="HMG box" evidence="4">
    <location>
        <begin position="52"/>
        <end position="122"/>
    </location>
</feature>
<keyword evidence="1 2" id="KW-0238">DNA-binding</keyword>
<dbReference type="GO" id="GO:0003677">
    <property type="term" value="F:DNA binding"/>
    <property type="evidence" value="ECO:0007669"/>
    <property type="project" value="UniProtKB-UniRule"/>
</dbReference>
<feature type="compositionally biased region" description="Polar residues" evidence="3">
    <location>
        <begin position="179"/>
        <end position="191"/>
    </location>
</feature>
<name>A0A7S3Z7F3_9EUKA</name>
<dbReference type="InterPro" id="IPR050342">
    <property type="entry name" value="HMGB"/>
</dbReference>
<proteinExistence type="predicted"/>
<feature type="region of interest" description="Disordered" evidence="3">
    <location>
        <begin position="31"/>
        <end position="55"/>
    </location>
</feature>
<feature type="compositionally biased region" description="Basic residues" evidence="3">
    <location>
        <begin position="34"/>
        <end position="55"/>
    </location>
</feature>
<reference evidence="5" key="1">
    <citation type="submission" date="2021-01" db="EMBL/GenBank/DDBJ databases">
        <authorList>
            <person name="Corre E."/>
            <person name="Pelletier E."/>
            <person name="Niang G."/>
            <person name="Scheremetjew M."/>
            <person name="Finn R."/>
            <person name="Kale V."/>
            <person name="Holt S."/>
            <person name="Cochrane G."/>
            <person name="Meng A."/>
            <person name="Brown T."/>
            <person name="Cohen L."/>
        </authorList>
    </citation>
    <scope>NUCLEOTIDE SEQUENCE</scope>
    <source>
        <strain evidence="5">CCCM811</strain>
    </source>
</reference>
<evidence type="ECO:0000256" key="1">
    <source>
        <dbReference type="ARBA" id="ARBA00023125"/>
    </source>
</evidence>
<evidence type="ECO:0000256" key="2">
    <source>
        <dbReference type="PROSITE-ProRule" id="PRU00267"/>
    </source>
</evidence>
<dbReference type="GO" id="GO:0005634">
    <property type="term" value="C:nucleus"/>
    <property type="evidence" value="ECO:0007669"/>
    <property type="project" value="UniProtKB-UniRule"/>
</dbReference>
<dbReference type="AlphaFoldDB" id="A0A7S3Z7F3"/>
<dbReference type="PANTHER" id="PTHR48112">
    <property type="entry name" value="HIGH MOBILITY GROUP PROTEIN DSP1"/>
    <property type="match status" value="1"/>
</dbReference>